<dbReference type="GO" id="GO:0019433">
    <property type="term" value="P:triglyceride catabolic process"/>
    <property type="evidence" value="ECO:0007669"/>
    <property type="project" value="TreeGrafter"/>
</dbReference>
<protein>
    <submittedName>
        <fullName evidence="5">GDSL-like lipase/acylhydrolase family protein</fullName>
    </submittedName>
</protein>
<evidence type="ECO:0000256" key="2">
    <source>
        <dbReference type="PIRSR" id="PIRSR637460-2"/>
    </source>
</evidence>
<dbReference type="CDD" id="cd01823">
    <property type="entry name" value="SEST_like"/>
    <property type="match status" value="1"/>
</dbReference>
<feature type="domain" description="SGNH hydrolase-type esterase" evidence="4">
    <location>
        <begin position="34"/>
        <end position="257"/>
    </location>
</feature>
<feature type="disulfide bond" evidence="2">
    <location>
        <begin position="61"/>
        <end position="85"/>
    </location>
</feature>
<dbReference type="InterPro" id="IPR013830">
    <property type="entry name" value="SGNH_hydro"/>
</dbReference>
<feature type="active site" evidence="1">
    <location>
        <position position="250"/>
    </location>
</feature>
<keyword evidence="6" id="KW-1185">Reference proteome</keyword>
<accession>A0A562UY41</accession>
<dbReference type="GO" id="GO:0004806">
    <property type="term" value="F:triacylglycerol lipase activity"/>
    <property type="evidence" value="ECO:0007669"/>
    <property type="project" value="TreeGrafter"/>
</dbReference>
<evidence type="ECO:0000256" key="1">
    <source>
        <dbReference type="PIRSR" id="PIRSR637460-1"/>
    </source>
</evidence>
<feature type="active site" description="Nucleophile" evidence="1">
    <location>
        <position position="38"/>
    </location>
</feature>
<keyword evidence="3" id="KW-0732">Signal</keyword>
<feature type="disulfide bond" evidence="2">
    <location>
        <begin position="126"/>
        <end position="134"/>
    </location>
</feature>
<evidence type="ECO:0000259" key="4">
    <source>
        <dbReference type="Pfam" id="PF13472"/>
    </source>
</evidence>
<dbReference type="SUPFAM" id="SSF52266">
    <property type="entry name" value="SGNH hydrolase"/>
    <property type="match status" value="1"/>
</dbReference>
<keyword evidence="5" id="KW-0378">Hydrolase</keyword>
<feature type="signal peptide" evidence="3">
    <location>
        <begin position="1"/>
        <end position="26"/>
    </location>
</feature>
<evidence type="ECO:0000256" key="3">
    <source>
        <dbReference type="SAM" id="SignalP"/>
    </source>
</evidence>
<dbReference type="AlphaFoldDB" id="A0A562UY41"/>
<name>A0A562UY41_9ACTN</name>
<proteinExistence type="predicted"/>
<organism evidence="5 6">
    <name type="scientific">Stackebrandtia albiflava</name>
    <dbReference type="NCBI Taxonomy" id="406432"/>
    <lineage>
        <taxon>Bacteria</taxon>
        <taxon>Bacillati</taxon>
        <taxon>Actinomycetota</taxon>
        <taxon>Actinomycetes</taxon>
        <taxon>Glycomycetales</taxon>
        <taxon>Glycomycetaceae</taxon>
        <taxon>Stackebrandtia</taxon>
    </lineage>
</organism>
<evidence type="ECO:0000313" key="5">
    <source>
        <dbReference type="EMBL" id="TWJ10560.1"/>
    </source>
</evidence>
<dbReference type="Pfam" id="PF13472">
    <property type="entry name" value="Lipase_GDSL_2"/>
    <property type="match status" value="1"/>
</dbReference>
<sequence length="268" mass="27846">MRTARLSLTLVAALAVTFVFPSVASANESIEYVAMGDSFASGSGAGNYAEISTDSWKGGDCLQSQNAYSPLLADQLGATLDFQSCSGAKVADIHSDQLPALSAGTDLVTLSVGGNDVGFSSVIITCTTSSTAGCTDKVEAAEADAQQRLPGLLSDLYAEIGSRAPNAQVLILGYPKLFSGRSCFGNTGINLDEQARINEANYVLNGVISTAAQNAGFTYVDPIPAFEGHGVCTSGAYVNGLRFNIPESYHPNRNGHGIGYMEALNAHL</sequence>
<dbReference type="PANTHER" id="PTHR37981">
    <property type="entry name" value="LIPASE 2"/>
    <property type="match status" value="1"/>
</dbReference>
<dbReference type="Gene3D" id="3.40.50.1110">
    <property type="entry name" value="SGNH hydrolase"/>
    <property type="match status" value="1"/>
</dbReference>
<dbReference type="RefSeq" id="WP_147141206.1">
    <property type="nucleotide sequence ID" value="NZ_BAABIJ010000003.1"/>
</dbReference>
<evidence type="ECO:0000313" key="6">
    <source>
        <dbReference type="Proteomes" id="UP000321617"/>
    </source>
</evidence>
<feature type="chain" id="PRO_5021911968" evidence="3">
    <location>
        <begin position="27"/>
        <end position="268"/>
    </location>
</feature>
<keyword evidence="2" id="KW-1015">Disulfide bond</keyword>
<feature type="disulfide bond" evidence="2">
    <location>
        <begin position="183"/>
        <end position="232"/>
    </location>
</feature>
<dbReference type="InterPro" id="IPR036514">
    <property type="entry name" value="SGNH_hydro_sf"/>
</dbReference>
<dbReference type="PANTHER" id="PTHR37981:SF1">
    <property type="entry name" value="SGNH HYDROLASE-TYPE ESTERASE DOMAIN-CONTAINING PROTEIN"/>
    <property type="match status" value="1"/>
</dbReference>
<dbReference type="Proteomes" id="UP000321617">
    <property type="component" value="Unassembled WGS sequence"/>
</dbReference>
<gene>
    <name evidence="5" type="ORF">LX16_3979</name>
</gene>
<dbReference type="EMBL" id="VLLL01000007">
    <property type="protein sequence ID" value="TWJ10560.1"/>
    <property type="molecule type" value="Genomic_DNA"/>
</dbReference>
<dbReference type="OrthoDB" id="5503950at2"/>
<comment type="caution">
    <text evidence="5">The sequence shown here is derived from an EMBL/GenBank/DDBJ whole genome shotgun (WGS) entry which is preliminary data.</text>
</comment>
<reference evidence="5 6" key="1">
    <citation type="journal article" date="2013" name="Stand. Genomic Sci.">
        <title>Genomic Encyclopedia of Type Strains, Phase I: The one thousand microbial genomes (KMG-I) project.</title>
        <authorList>
            <person name="Kyrpides N.C."/>
            <person name="Woyke T."/>
            <person name="Eisen J.A."/>
            <person name="Garrity G."/>
            <person name="Lilburn T.G."/>
            <person name="Beck B.J."/>
            <person name="Whitman W.B."/>
            <person name="Hugenholtz P."/>
            <person name="Klenk H.P."/>
        </authorList>
    </citation>
    <scope>NUCLEOTIDE SEQUENCE [LARGE SCALE GENOMIC DNA]</scope>
    <source>
        <strain evidence="5 6">DSM 45044</strain>
    </source>
</reference>
<dbReference type="InterPro" id="IPR037460">
    <property type="entry name" value="SEST-like"/>
</dbReference>